<keyword evidence="2" id="KW-0964">Secreted</keyword>
<comment type="caution">
    <text evidence="3">The sequence shown here is derived from an EMBL/GenBank/DDBJ whole genome shotgun (WGS) entry which is preliminary data.</text>
</comment>
<dbReference type="GO" id="GO:0050482">
    <property type="term" value="P:arachidonate secretion"/>
    <property type="evidence" value="ECO:0007669"/>
    <property type="project" value="InterPro"/>
</dbReference>
<dbReference type="SUPFAM" id="SSF48619">
    <property type="entry name" value="Phospholipase A2, PLA2"/>
    <property type="match status" value="1"/>
</dbReference>
<dbReference type="GO" id="GO:0006644">
    <property type="term" value="P:phospholipid metabolic process"/>
    <property type="evidence" value="ECO:0007669"/>
    <property type="project" value="InterPro"/>
</dbReference>
<dbReference type="AlphaFoldDB" id="A0AAU9XG72"/>
<keyword evidence="4" id="KW-1185">Reference proteome</keyword>
<feature type="non-terminal residue" evidence="3">
    <location>
        <position position="1"/>
    </location>
</feature>
<name>A0AAU9XG72_9CNID</name>
<organism evidence="3 4">
    <name type="scientific">Pocillopora meandrina</name>
    <dbReference type="NCBI Taxonomy" id="46732"/>
    <lineage>
        <taxon>Eukaryota</taxon>
        <taxon>Metazoa</taxon>
        <taxon>Cnidaria</taxon>
        <taxon>Anthozoa</taxon>
        <taxon>Hexacorallia</taxon>
        <taxon>Scleractinia</taxon>
        <taxon>Astrocoeniina</taxon>
        <taxon>Pocilloporidae</taxon>
        <taxon>Pocillopora</taxon>
    </lineage>
</organism>
<evidence type="ECO:0000256" key="2">
    <source>
        <dbReference type="ARBA" id="ARBA00022525"/>
    </source>
</evidence>
<dbReference type="GO" id="GO:0004623">
    <property type="term" value="F:phospholipase A2 activity"/>
    <property type="evidence" value="ECO:0007669"/>
    <property type="project" value="InterPro"/>
</dbReference>
<dbReference type="InterPro" id="IPR036444">
    <property type="entry name" value="PLipase_A2_dom_sf"/>
</dbReference>
<evidence type="ECO:0000256" key="1">
    <source>
        <dbReference type="ARBA" id="ARBA00004613"/>
    </source>
</evidence>
<proteinExistence type="predicted"/>
<reference evidence="3 4" key="1">
    <citation type="submission" date="2022-05" db="EMBL/GenBank/DDBJ databases">
        <authorList>
            <consortium name="Genoscope - CEA"/>
            <person name="William W."/>
        </authorList>
    </citation>
    <scope>NUCLEOTIDE SEQUENCE [LARGE SCALE GENOMIC DNA]</scope>
</reference>
<evidence type="ECO:0000313" key="4">
    <source>
        <dbReference type="Proteomes" id="UP001159428"/>
    </source>
</evidence>
<dbReference type="Proteomes" id="UP001159428">
    <property type="component" value="Unassembled WGS sequence"/>
</dbReference>
<evidence type="ECO:0000313" key="3">
    <source>
        <dbReference type="EMBL" id="CAH3146890.1"/>
    </source>
</evidence>
<accession>A0AAU9XG72</accession>
<protein>
    <submittedName>
        <fullName evidence="3">Uncharacterized protein</fullName>
    </submittedName>
</protein>
<sequence length="46" mass="5143">RCCREHDACYDRIISSKICPYSDDVYYEVYSLVGCSGCASKPSNNA</sequence>
<dbReference type="GO" id="GO:0005576">
    <property type="term" value="C:extracellular region"/>
    <property type="evidence" value="ECO:0007669"/>
    <property type="project" value="UniProtKB-SubCell"/>
</dbReference>
<dbReference type="EMBL" id="CALNXJ010000042">
    <property type="protein sequence ID" value="CAH3146890.1"/>
    <property type="molecule type" value="Genomic_DNA"/>
</dbReference>
<dbReference type="PROSITE" id="PS00118">
    <property type="entry name" value="PA2_HIS"/>
    <property type="match status" value="1"/>
</dbReference>
<gene>
    <name evidence="3" type="ORF">PMEA_00023150</name>
</gene>
<dbReference type="InterPro" id="IPR033113">
    <property type="entry name" value="PLA2_histidine"/>
</dbReference>
<comment type="subcellular location">
    <subcellularLocation>
        <location evidence="1">Secreted</location>
    </subcellularLocation>
</comment>